<feature type="transmembrane region" description="Helical" evidence="7">
    <location>
        <begin position="51"/>
        <end position="69"/>
    </location>
</feature>
<accession>A0A2S8B4N1</accession>
<dbReference type="InterPro" id="IPR011701">
    <property type="entry name" value="MFS"/>
</dbReference>
<feature type="transmembrane region" description="Helical" evidence="7">
    <location>
        <begin position="316"/>
        <end position="337"/>
    </location>
</feature>
<keyword evidence="6 7" id="KW-0472">Membrane</keyword>
<dbReference type="GO" id="GO:0012505">
    <property type="term" value="C:endomembrane system"/>
    <property type="evidence" value="ECO:0007669"/>
    <property type="project" value="UniProtKB-SubCell"/>
</dbReference>
<dbReference type="GO" id="GO:0016020">
    <property type="term" value="C:membrane"/>
    <property type="evidence" value="ECO:0007669"/>
    <property type="project" value="TreeGrafter"/>
</dbReference>
<dbReference type="AlphaFoldDB" id="A0A2S8B4N1"/>
<keyword evidence="4 7" id="KW-0812">Transmembrane</keyword>
<dbReference type="Gene3D" id="1.20.1250.20">
    <property type="entry name" value="MFS general substrate transporter like domains"/>
    <property type="match status" value="1"/>
</dbReference>
<evidence type="ECO:0000256" key="1">
    <source>
        <dbReference type="ARBA" id="ARBA00004127"/>
    </source>
</evidence>
<dbReference type="PANTHER" id="PTHR23514:SF3">
    <property type="entry name" value="BYPASS OF STOP CODON PROTEIN 6"/>
    <property type="match status" value="1"/>
</dbReference>
<comment type="subcellular location">
    <subcellularLocation>
        <location evidence="1">Endomembrane system</location>
        <topology evidence="1">Multi-pass membrane protein</topology>
    </subcellularLocation>
</comment>
<evidence type="ECO:0000256" key="2">
    <source>
        <dbReference type="ARBA" id="ARBA00008335"/>
    </source>
</evidence>
<reference evidence="10" key="1">
    <citation type="submission" date="2017-11" db="EMBL/GenBank/DDBJ databases">
        <title>The complete genome sequence of Sphingopyxis pomeranensis sp. nov. strain WS5A3p.</title>
        <authorList>
            <person name="Kaminski M.A."/>
        </authorList>
    </citation>
    <scope>NUCLEOTIDE SEQUENCE [LARGE SCALE GENOMIC DNA]</scope>
    <source>
        <strain evidence="10">WS5A3p</strain>
    </source>
</reference>
<name>A0A2S8B4N1_9SPHN</name>
<evidence type="ECO:0000259" key="8">
    <source>
        <dbReference type="PROSITE" id="PS50850"/>
    </source>
</evidence>
<feature type="transmembrane region" description="Helical" evidence="7">
    <location>
        <begin position="7"/>
        <end position="31"/>
    </location>
</feature>
<feature type="transmembrane region" description="Helical" evidence="7">
    <location>
        <begin position="160"/>
        <end position="182"/>
    </location>
</feature>
<dbReference type="InterPro" id="IPR036259">
    <property type="entry name" value="MFS_trans_sf"/>
</dbReference>
<gene>
    <name evidence="9" type="ORF">CVO77_19350</name>
</gene>
<dbReference type="InterPro" id="IPR051788">
    <property type="entry name" value="MFS_Transporter"/>
</dbReference>
<organism evidence="9 10">
    <name type="scientific">Sphingopyxis lindanitolerans</name>
    <dbReference type="NCBI Taxonomy" id="2054227"/>
    <lineage>
        <taxon>Bacteria</taxon>
        <taxon>Pseudomonadati</taxon>
        <taxon>Pseudomonadota</taxon>
        <taxon>Alphaproteobacteria</taxon>
        <taxon>Sphingomonadales</taxon>
        <taxon>Sphingomonadaceae</taxon>
        <taxon>Sphingopyxis</taxon>
    </lineage>
</organism>
<feature type="transmembrane region" description="Helical" evidence="7">
    <location>
        <begin position="203"/>
        <end position="225"/>
    </location>
</feature>
<dbReference type="OrthoDB" id="6395826at2"/>
<protein>
    <submittedName>
        <fullName evidence="9">MFS transporter</fullName>
    </submittedName>
</protein>
<feature type="transmembrane region" description="Helical" evidence="7">
    <location>
        <begin position="99"/>
        <end position="122"/>
    </location>
</feature>
<keyword evidence="5 7" id="KW-1133">Transmembrane helix</keyword>
<proteinExistence type="inferred from homology"/>
<feature type="domain" description="Major facilitator superfamily (MFS) profile" evidence="8">
    <location>
        <begin position="6"/>
        <end position="402"/>
    </location>
</feature>
<feature type="transmembrane region" description="Helical" evidence="7">
    <location>
        <begin position="134"/>
        <end position="154"/>
    </location>
</feature>
<evidence type="ECO:0000256" key="4">
    <source>
        <dbReference type="ARBA" id="ARBA00022692"/>
    </source>
</evidence>
<feature type="transmembrane region" description="Helical" evidence="7">
    <location>
        <begin position="273"/>
        <end position="296"/>
    </location>
</feature>
<feature type="transmembrane region" description="Helical" evidence="7">
    <location>
        <begin position="240"/>
        <end position="261"/>
    </location>
</feature>
<evidence type="ECO:0000256" key="5">
    <source>
        <dbReference type="ARBA" id="ARBA00022989"/>
    </source>
</evidence>
<comment type="similarity">
    <text evidence="2">Belongs to the major facilitator superfamily.</text>
</comment>
<keyword evidence="3" id="KW-0813">Transport</keyword>
<dbReference type="PANTHER" id="PTHR23514">
    <property type="entry name" value="BYPASS OF STOP CODON PROTEIN 6"/>
    <property type="match status" value="1"/>
</dbReference>
<dbReference type="GO" id="GO:0022857">
    <property type="term" value="F:transmembrane transporter activity"/>
    <property type="evidence" value="ECO:0007669"/>
    <property type="project" value="InterPro"/>
</dbReference>
<dbReference type="Proteomes" id="UP000238954">
    <property type="component" value="Chromosome"/>
</dbReference>
<evidence type="ECO:0000256" key="7">
    <source>
        <dbReference type="SAM" id="Phobius"/>
    </source>
</evidence>
<keyword evidence="10" id="KW-1185">Reference proteome</keyword>
<evidence type="ECO:0000256" key="6">
    <source>
        <dbReference type="ARBA" id="ARBA00023136"/>
    </source>
</evidence>
<feature type="transmembrane region" description="Helical" evidence="7">
    <location>
        <begin position="349"/>
        <end position="372"/>
    </location>
</feature>
<dbReference type="SUPFAM" id="SSF103473">
    <property type="entry name" value="MFS general substrate transporter"/>
    <property type="match status" value="1"/>
</dbReference>
<dbReference type="EMBL" id="PHFW01000003">
    <property type="protein sequence ID" value="PQM27317.1"/>
    <property type="molecule type" value="Genomic_DNA"/>
</dbReference>
<feature type="transmembrane region" description="Helical" evidence="7">
    <location>
        <begin position="74"/>
        <end position="93"/>
    </location>
</feature>
<evidence type="ECO:0000313" key="9">
    <source>
        <dbReference type="EMBL" id="PQM27317.1"/>
    </source>
</evidence>
<feature type="transmembrane region" description="Helical" evidence="7">
    <location>
        <begin position="378"/>
        <end position="397"/>
    </location>
</feature>
<dbReference type="PROSITE" id="PS50850">
    <property type="entry name" value="MFS"/>
    <property type="match status" value="1"/>
</dbReference>
<comment type="caution">
    <text evidence="9">The sequence shown here is derived from an EMBL/GenBank/DDBJ whole genome shotgun (WGS) entry which is preliminary data.</text>
</comment>
<evidence type="ECO:0000256" key="3">
    <source>
        <dbReference type="ARBA" id="ARBA00022448"/>
    </source>
</evidence>
<dbReference type="InterPro" id="IPR020846">
    <property type="entry name" value="MFS_dom"/>
</dbReference>
<dbReference type="Pfam" id="PF07690">
    <property type="entry name" value="MFS_1"/>
    <property type="match status" value="1"/>
</dbReference>
<sequence length="406" mass="42846">MMRARTIITLALTYALLGLLMNSVGIVILQSIVHFGASKLMGSTLEACKDLSVVVASFLLVGAVPAFGYRRSLIAILAVMAFVCLLASFATGFPAMQALFVMTGLAFGITKIATYSAIGLVARDPADHASITGLVEGVFMVGVLAGAWIFGWFIDSGDWLRVYWLLAAFCALASFAWIGIRLDESAASTRGDGASASAGWKEMLALAALPATVAVLATLFLYVLIEQGVGTWLPTFNREILHLPAAMSVQMSSIFIASLALGRLLSGLLLRRIAWLPVLLTCLAALAALVVLALPLAEGVRPRADTGWANAPFAAYLFPLIGLFLAPVYPTICSVALSALPQHRHAAMIGLIVIFSALGGTIGSFLVGLLFQSVPGTTAFYFLLAPMALVALALPLVRRRVASMAR</sequence>
<evidence type="ECO:0000313" key="10">
    <source>
        <dbReference type="Proteomes" id="UP000238954"/>
    </source>
</evidence>